<dbReference type="AlphaFoldDB" id="A0A0W7WNW0"/>
<comment type="caution">
    <text evidence="2">The sequence shown here is derived from an EMBL/GenBank/DDBJ whole genome shotgun (WGS) entry which is preliminary data.</text>
</comment>
<keyword evidence="3" id="KW-1185">Reference proteome</keyword>
<sequence>MTRILFLVLALCGPAQLASAQSSTLSGRVALGYTDDLSGTAIGAVDLTWSLAVTRRQPLRFEIGTYLFALDGKRPHETYAAFAWNDSWRLGVVRPAYDGVLPSGFERLAPYHAYERAEYARAFTTVEAMRRTAVPWGASYEGVSGPLSFAISVHDAVKGSFRSGTVAVEYAGAGWSLAAAVEGARSRGGQHRDTNSKIGARFDVAGGAVGIAYLHPELNNRDNALALDMTLPLGDRLTLMGAAELTELHRDDAYALGMDVRLRDTLSVLVSGSDTTARGSAAHLTLETRF</sequence>
<evidence type="ECO:0000313" key="2">
    <source>
        <dbReference type="EMBL" id="KUF12225.1"/>
    </source>
</evidence>
<dbReference type="Gene3D" id="2.40.160.10">
    <property type="entry name" value="Porin"/>
    <property type="match status" value="1"/>
</dbReference>
<dbReference type="Proteomes" id="UP000054396">
    <property type="component" value="Unassembled WGS sequence"/>
</dbReference>
<name>A0A0W7WNW0_9RHOB</name>
<accession>A0A0W7WNW0</accession>
<evidence type="ECO:0000313" key="3">
    <source>
        <dbReference type="Proteomes" id="UP000054396"/>
    </source>
</evidence>
<proteinExistence type="predicted"/>
<reference evidence="2 3" key="1">
    <citation type="submission" date="2015-12" db="EMBL/GenBank/DDBJ databases">
        <authorList>
            <person name="Shamseldin A."/>
            <person name="Moawad H."/>
            <person name="Abd El-Rahim W.M."/>
            <person name="Sadowsky M.J."/>
        </authorList>
    </citation>
    <scope>NUCLEOTIDE SEQUENCE [LARGE SCALE GENOMIC DNA]</scope>
    <source>
        <strain evidence="2 3">SJ5A-1</strain>
    </source>
</reference>
<dbReference type="RefSeq" id="WP_058860175.1">
    <property type="nucleotide sequence ID" value="NZ_LPXO01000001.1"/>
</dbReference>
<feature type="chain" id="PRO_5006936473" evidence="1">
    <location>
        <begin position="21"/>
        <end position="290"/>
    </location>
</feature>
<dbReference type="EMBL" id="LPXO01000001">
    <property type="protein sequence ID" value="KUF12225.1"/>
    <property type="molecule type" value="Genomic_DNA"/>
</dbReference>
<organism evidence="2 3">
    <name type="scientific">Pseudoponticoccus marisrubri</name>
    <dbReference type="NCBI Taxonomy" id="1685382"/>
    <lineage>
        <taxon>Bacteria</taxon>
        <taxon>Pseudomonadati</taxon>
        <taxon>Pseudomonadota</taxon>
        <taxon>Alphaproteobacteria</taxon>
        <taxon>Rhodobacterales</taxon>
        <taxon>Roseobacteraceae</taxon>
        <taxon>Pseudoponticoccus</taxon>
    </lineage>
</organism>
<protein>
    <submittedName>
        <fullName evidence="2">Uncharacterized protein</fullName>
    </submittedName>
</protein>
<dbReference type="OrthoDB" id="7828686at2"/>
<dbReference type="InterPro" id="IPR023614">
    <property type="entry name" value="Porin_dom_sf"/>
</dbReference>
<keyword evidence="1" id="KW-0732">Signal</keyword>
<evidence type="ECO:0000256" key="1">
    <source>
        <dbReference type="SAM" id="SignalP"/>
    </source>
</evidence>
<feature type="signal peptide" evidence="1">
    <location>
        <begin position="1"/>
        <end position="20"/>
    </location>
</feature>
<gene>
    <name evidence="2" type="ORF">AVJ23_00365</name>
</gene>
<dbReference type="SUPFAM" id="SSF56935">
    <property type="entry name" value="Porins"/>
    <property type="match status" value="1"/>
</dbReference>
<dbReference type="STRING" id="1685382.AVJ23_00365"/>